<evidence type="ECO:0000256" key="4">
    <source>
        <dbReference type="ARBA" id="ARBA00023002"/>
    </source>
</evidence>
<protein>
    <submittedName>
        <fullName evidence="10">Cytochrome P450</fullName>
    </submittedName>
</protein>
<comment type="similarity">
    <text evidence="1 8">Belongs to the cytochrome P450 family.</text>
</comment>
<evidence type="ECO:0000256" key="1">
    <source>
        <dbReference type="ARBA" id="ARBA00010617"/>
    </source>
</evidence>
<evidence type="ECO:0000256" key="7">
    <source>
        <dbReference type="PIRSR" id="PIRSR602401-1"/>
    </source>
</evidence>
<comment type="cofactor">
    <cofactor evidence="7">
        <name>heme</name>
        <dbReference type="ChEBI" id="CHEBI:30413"/>
    </cofactor>
</comment>
<keyword evidence="11" id="KW-1185">Reference proteome</keyword>
<organism evidence="10 11">
    <name type="scientific">Absidia repens</name>
    <dbReference type="NCBI Taxonomy" id="90262"/>
    <lineage>
        <taxon>Eukaryota</taxon>
        <taxon>Fungi</taxon>
        <taxon>Fungi incertae sedis</taxon>
        <taxon>Mucoromycota</taxon>
        <taxon>Mucoromycotina</taxon>
        <taxon>Mucoromycetes</taxon>
        <taxon>Mucorales</taxon>
        <taxon>Cunninghamellaceae</taxon>
        <taxon>Absidia</taxon>
    </lineage>
</organism>
<dbReference type="PANTHER" id="PTHR24291:SF50">
    <property type="entry name" value="BIFUNCTIONAL ALBAFLAVENONE MONOOXYGENASE_TERPENE SYNTHASE"/>
    <property type="match status" value="1"/>
</dbReference>
<dbReference type="GO" id="GO:0004497">
    <property type="term" value="F:monooxygenase activity"/>
    <property type="evidence" value="ECO:0007669"/>
    <property type="project" value="UniProtKB-KW"/>
</dbReference>
<feature type="compositionally biased region" description="Low complexity" evidence="9">
    <location>
        <begin position="148"/>
        <end position="162"/>
    </location>
</feature>
<keyword evidence="2 7" id="KW-0349">Heme</keyword>
<evidence type="ECO:0000313" key="11">
    <source>
        <dbReference type="Proteomes" id="UP000193560"/>
    </source>
</evidence>
<dbReference type="Pfam" id="PF00067">
    <property type="entry name" value="p450"/>
    <property type="match status" value="1"/>
</dbReference>
<dbReference type="GO" id="GO:0020037">
    <property type="term" value="F:heme binding"/>
    <property type="evidence" value="ECO:0007669"/>
    <property type="project" value="InterPro"/>
</dbReference>
<evidence type="ECO:0000256" key="8">
    <source>
        <dbReference type="RuleBase" id="RU000461"/>
    </source>
</evidence>
<dbReference type="STRING" id="90262.A0A1X2IMB4"/>
<feature type="region of interest" description="Disordered" evidence="9">
    <location>
        <begin position="145"/>
        <end position="166"/>
    </location>
</feature>
<accession>A0A1X2IMB4</accession>
<keyword evidence="4 8" id="KW-0560">Oxidoreductase</keyword>
<evidence type="ECO:0000256" key="2">
    <source>
        <dbReference type="ARBA" id="ARBA00022617"/>
    </source>
</evidence>
<keyword evidence="5 7" id="KW-0408">Iron</keyword>
<dbReference type="PRINTS" id="PR00463">
    <property type="entry name" value="EP450I"/>
</dbReference>
<dbReference type="GO" id="GO:0016705">
    <property type="term" value="F:oxidoreductase activity, acting on paired donors, with incorporation or reduction of molecular oxygen"/>
    <property type="evidence" value="ECO:0007669"/>
    <property type="project" value="InterPro"/>
</dbReference>
<dbReference type="AlphaFoldDB" id="A0A1X2IMB4"/>
<evidence type="ECO:0000256" key="5">
    <source>
        <dbReference type="ARBA" id="ARBA00023004"/>
    </source>
</evidence>
<proteinExistence type="inferred from homology"/>
<gene>
    <name evidence="10" type="ORF">BCR42DRAFT_411815</name>
</gene>
<dbReference type="InterPro" id="IPR036396">
    <property type="entry name" value="Cyt_P450_sf"/>
</dbReference>
<dbReference type="PROSITE" id="PS00086">
    <property type="entry name" value="CYTOCHROME_P450"/>
    <property type="match status" value="1"/>
</dbReference>
<dbReference type="PANTHER" id="PTHR24291">
    <property type="entry name" value="CYTOCHROME P450 FAMILY 4"/>
    <property type="match status" value="1"/>
</dbReference>
<keyword evidence="3 7" id="KW-0479">Metal-binding</keyword>
<dbReference type="SUPFAM" id="SSF48264">
    <property type="entry name" value="Cytochrome P450"/>
    <property type="match status" value="1"/>
</dbReference>
<dbReference type="OrthoDB" id="1470350at2759"/>
<evidence type="ECO:0000256" key="3">
    <source>
        <dbReference type="ARBA" id="ARBA00022723"/>
    </source>
</evidence>
<comment type="caution">
    <text evidence="10">The sequence shown here is derived from an EMBL/GenBank/DDBJ whole genome shotgun (WGS) entry which is preliminary data.</text>
</comment>
<dbReference type="Gene3D" id="1.10.630.10">
    <property type="entry name" value="Cytochrome P450"/>
    <property type="match status" value="1"/>
</dbReference>
<evidence type="ECO:0000256" key="9">
    <source>
        <dbReference type="SAM" id="MobiDB-lite"/>
    </source>
</evidence>
<dbReference type="InterPro" id="IPR001128">
    <property type="entry name" value="Cyt_P450"/>
</dbReference>
<evidence type="ECO:0000313" key="10">
    <source>
        <dbReference type="EMBL" id="ORZ18901.1"/>
    </source>
</evidence>
<dbReference type="Proteomes" id="UP000193560">
    <property type="component" value="Unassembled WGS sequence"/>
</dbReference>
<feature type="binding site" description="axial binding residue" evidence="7">
    <location>
        <position position="351"/>
    </location>
    <ligand>
        <name>heme</name>
        <dbReference type="ChEBI" id="CHEBI:30413"/>
    </ligand>
    <ligandPart>
        <name>Fe</name>
        <dbReference type="ChEBI" id="CHEBI:18248"/>
    </ligandPart>
</feature>
<dbReference type="EMBL" id="MCGE01000008">
    <property type="protein sequence ID" value="ORZ18901.1"/>
    <property type="molecule type" value="Genomic_DNA"/>
</dbReference>
<dbReference type="PRINTS" id="PR00385">
    <property type="entry name" value="P450"/>
</dbReference>
<keyword evidence="6 8" id="KW-0503">Monooxygenase</keyword>
<dbReference type="InterPro" id="IPR017972">
    <property type="entry name" value="Cyt_P450_CS"/>
</dbReference>
<dbReference type="InterPro" id="IPR002401">
    <property type="entry name" value="Cyt_P450_E_grp-I"/>
</dbReference>
<dbReference type="GO" id="GO:0005506">
    <property type="term" value="F:iron ion binding"/>
    <property type="evidence" value="ECO:0007669"/>
    <property type="project" value="InterPro"/>
</dbReference>
<sequence length="407" mass="47530">MSLEGRRWKDHRMVVNPAFRYALPIQLFGQRTSRLFTFLENTYQHDDLNAPFTFDVADMLFRWSLDVLGLALLDFDFETLSKKDDNLWATVYKKVDRDIKSPMFALFPSLDQRYRWLFPKRQAAHDNLETFHRMMSDIINERRIQLKQQQQRQQQQQQQQQQTDTHSRKDLLTLMIESESYGNGRALSDEELLNNLCIFFAAGHETTASALSFALYYLAKHPDIQMKARQEAIDILCEGEEPKMDILPTPLQTKEMRYILQVIKETLRCNGTVASLLQPRVVAKDDTVLMGCHLPKGTPVTVNIYDLHHNPTVWKSPQVFDPSRFGPDGEAELHPHGSIAWMPFGFGTRKCIGYKFNIGEQIVFLSMMLRKYEWSLPVDSIHHEHVITNNIEVMNPINMKITFTRRY</sequence>
<name>A0A1X2IMB4_9FUNG</name>
<evidence type="ECO:0000256" key="6">
    <source>
        <dbReference type="ARBA" id="ARBA00023033"/>
    </source>
</evidence>
<dbReference type="InterPro" id="IPR050196">
    <property type="entry name" value="Cytochrome_P450_Monoox"/>
</dbReference>
<reference evidence="10 11" key="1">
    <citation type="submission" date="2016-07" db="EMBL/GenBank/DDBJ databases">
        <title>Pervasive Adenine N6-methylation of Active Genes in Fungi.</title>
        <authorList>
            <consortium name="DOE Joint Genome Institute"/>
            <person name="Mondo S.J."/>
            <person name="Dannebaum R.O."/>
            <person name="Kuo R.C."/>
            <person name="Labutti K."/>
            <person name="Haridas S."/>
            <person name="Kuo A."/>
            <person name="Salamov A."/>
            <person name="Ahrendt S.R."/>
            <person name="Lipzen A."/>
            <person name="Sullivan W."/>
            <person name="Andreopoulos W.B."/>
            <person name="Clum A."/>
            <person name="Lindquist E."/>
            <person name="Daum C."/>
            <person name="Ramamoorthy G.K."/>
            <person name="Gryganskyi A."/>
            <person name="Culley D."/>
            <person name="Magnuson J.K."/>
            <person name="James T.Y."/>
            <person name="O'Malley M.A."/>
            <person name="Stajich J.E."/>
            <person name="Spatafora J.W."/>
            <person name="Visel A."/>
            <person name="Grigoriev I.V."/>
        </authorList>
    </citation>
    <scope>NUCLEOTIDE SEQUENCE [LARGE SCALE GENOMIC DNA]</scope>
    <source>
        <strain evidence="10 11">NRRL 1336</strain>
    </source>
</reference>